<protein>
    <submittedName>
        <fullName evidence="2">Uncharacterized protein</fullName>
    </submittedName>
</protein>
<dbReference type="AlphaFoldDB" id="A0A833TGY9"/>
<dbReference type="Proteomes" id="UP000602510">
    <property type="component" value="Unassembled WGS sequence"/>
</dbReference>
<feature type="region of interest" description="Disordered" evidence="1">
    <location>
        <begin position="31"/>
        <end position="59"/>
    </location>
</feature>
<keyword evidence="3" id="KW-1185">Reference proteome</keyword>
<comment type="caution">
    <text evidence="2">The sequence shown here is derived from an EMBL/GenBank/DDBJ whole genome shotgun (WGS) entry which is preliminary data.</text>
</comment>
<name>A0A833TGY9_PHYIN</name>
<accession>A0A833TGY9</accession>
<proteinExistence type="predicted"/>
<feature type="compositionally biased region" description="Basic and acidic residues" evidence="1">
    <location>
        <begin position="31"/>
        <end position="48"/>
    </location>
</feature>
<gene>
    <name evidence="2" type="ORF">GN244_ATG01086</name>
</gene>
<evidence type="ECO:0000313" key="3">
    <source>
        <dbReference type="Proteomes" id="UP000602510"/>
    </source>
</evidence>
<sequence>MTSGKTLLKQIIETEHDANKIRYFDDVNEEQESHARSGSEDVMNVKDKVRQKRNSYLCS</sequence>
<reference evidence="2" key="1">
    <citation type="submission" date="2020-04" db="EMBL/GenBank/DDBJ databases">
        <title>Hybrid Assembly of Korean Phytophthora infestans isolates.</title>
        <authorList>
            <person name="Prokchorchik M."/>
            <person name="Lee Y."/>
            <person name="Seo J."/>
            <person name="Cho J.-H."/>
            <person name="Park Y.-E."/>
            <person name="Jang D.-C."/>
            <person name="Im J.-S."/>
            <person name="Choi J.-G."/>
            <person name="Park H.-J."/>
            <person name="Lee G.-B."/>
            <person name="Lee Y.-G."/>
            <person name="Hong S.-Y."/>
            <person name="Cho K."/>
            <person name="Sohn K.H."/>
        </authorList>
    </citation>
    <scope>NUCLEOTIDE SEQUENCE</scope>
    <source>
        <strain evidence="2">KR_1_A1</strain>
    </source>
</reference>
<organism evidence="2 3">
    <name type="scientific">Phytophthora infestans</name>
    <name type="common">Potato late blight agent</name>
    <name type="synonym">Botrytis infestans</name>
    <dbReference type="NCBI Taxonomy" id="4787"/>
    <lineage>
        <taxon>Eukaryota</taxon>
        <taxon>Sar</taxon>
        <taxon>Stramenopiles</taxon>
        <taxon>Oomycota</taxon>
        <taxon>Peronosporomycetes</taxon>
        <taxon>Peronosporales</taxon>
        <taxon>Peronosporaceae</taxon>
        <taxon>Phytophthora</taxon>
    </lineage>
</organism>
<dbReference type="EMBL" id="WSZM01000015">
    <property type="protein sequence ID" value="KAF4046695.1"/>
    <property type="molecule type" value="Genomic_DNA"/>
</dbReference>
<evidence type="ECO:0000256" key="1">
    <source>
        <dbReference type="SAM" id="MobiDB-lite"/>
    </source>
</evidence>
<evidence type="ECO:0000313" key="2">
    <source>
        <dbReference type="EMBL" id="KAF4046695.1"/>
    </source>
</evidence>